<feature type="compositionally biased region" description="Polar residues" evidence="1">
    <location>
        <begin position="1"/>
        <end position="10"/>
    </location>
</feature>
<keyword evidence="3" id="KW-1185">Reference proteome</keyword>
<dbReference type="EMBL" id="JAULSX010000018">
    <property type="protein sequence ID" value="KAK3484528.1"/>
    <property type="molecule type" value="Genomic_DNA"/>
</dbReference>
<dbReference type="GeneID" id="87877253"/>
<evidence type="ECO:0000313" key="2">
    <source>
        <dbReference type="EMBL" id="KAK3484528.1"/>
    </source>
</evidence>
<comment type="caution">
    <text evidence="2">The sequence shown here is derived from an EMBL/GenBank/DDBJ whole genome shotgun (WGS) entry which is preliminary data.</text>
</comment>
<gene>
    <name evidence="2" type="ORF">B0T23DRAFT_416439</name>
</gene>
<sequence length="64" mass="6746">MSEPRNTTVSPFPEGELGPSPGTESDQIPSPPGPLRGPEASVSKPDEVLKSADVAHNQDQHSKQ</sequence>
<accession>A0AAJ0HXJ2</accession>
<name>A0AAJ0HXJ2_9PEZI</name>
<dbReference type="AlphaFoldDB" id="A0AAJ0HXJ2"/>
<organism evidence="2 3">
    <name type="scientific">Neurospora hispaniola</name>
    <dbReference type="NCBI Taxonomy" id="588809"/>
    <lineage>
        <taxon>Eukaryota</taxon>
        <taxon>Fungi</taxon>
        <taxon>Dikarya</taxon>
        <taxon>Ascomycota</taxon>
        <taxon>Pezizomycotina</taxon>
        <taxon>Sordariomycetes</taxon>
        <taxon>Sordariomycetidae</taxon>
        <taxon>Sordariales</taxon>
        <taxon>Sordariaceae</taxon>
        <taxon>Neurospora</taxon>
    </lineage>
</organism>
<evidence type="ECO:0000313" key="3">
    <source>
        <dbReference type="Proteomes" id="UP001285908"/>
    </source>
</evidence>
<feature type="region of interest" description="Disordered" evidence="1">
    <location>
        <begin position="1"/>
        <end position="64"/>
    </location>
</feature>
<dbReference type="Proteomes" id="UP001285908">
    <property type="component" value="Unassembled WGS sequence"/>
</dbReference>
<evidence type="ECO:0000256" key="1">
    <source>
        <dbReference type="SAM" id="MobiDB-lite"/>
    </source>
</evidence>
<protein>
    <submittedName>
        <fullName evidence="2">Uncharacterized protein</fullName>
    </submittedName>
</protein>
<dbReference type="RefSeq" id="XP_062687671.1">
    <property type="nucleotide sequence ID" value="XM_062839631.1"/>
</dbReference>
<reference evidence="2 3" key="1">
    <citation type="journal article" date="2023" name="Mol. Phylogenet. Evol.">
        <title>Genome-scale phylogeny and comparative genomics of the fungal order Sordariales.</title>
        <authorList>
            <person name="Hensen N."/>
            <person name="Bonometti L."/>
            <person name="Westerberg I."/>
            <person name="Brannstrom I.O."/>
            <person name="Guillou S."/>
            <person name="Cros-Aarteil S."/>
            <person name="Calhoun S."/>
            <person name="Haridas S."/>
            <person name="Kuo A."/>
            <person name="Mondo S."/>
            <person name="Pangilinan J."/>
            <person name="Riley R."/>
            <person name="LaButti K."/>
            <person name="Andreopoulos B."/>
            <person name="Lipzen A."/>
            <person name="Chen C."/>
            <person name="Yan M."/>
            <person name="Daum C."/>
            <person name="Ng V."/>
            <person name="Clum A."/>
            <person name="Steindorff A."/>
            <person name="Ohm R.A."/>
            <person name="Martin F."/>
            <person name="Silar P."/>
            <person name="Natvig D.O."/>
            <person name="Lalanne C."/>
            <person name="Gautier V."/>
            <person name="Ament-Velasquez S.L."/>
            <person name="Kruys A."/>
            <person name="Hutchinson M.I."/>
            <person name="Powell A.J."/>
            <person name="Barry K."/>
            <person name="Miller A.N."/>
            <person name="Grigoriev I.V."/>
            <person name="Debuchy R."/>
            <person name="Gladieux P."/>
            <person name="Hiltunen Thoren M."/>
            <person name="Johannesson H."/>
        </authorList>
    </citation>
    <scope>NUCLEOTIDE SEQUENCE [LARGE SCALE GENOMIC DNA]</scope>
    <source>
        <strain evidence="2 3">FGSC 10403</strain>
    </source>
</reference>
<proteinExistence type="predicted"/>